<dbReference type="Gene3D" id="3.40.50.300">
    <property type="entry name" value="P-loop containing nucleotide triphosphate hydrolases"/>
    <property type="match status" value="2"/>
</dbReference>
<evidence type="ECO:0000259" key="10">
    <source>
        <dbReference type="PROSITE" id="PS50893"/>
    </source>
</evidence>
<dbReference type="PANTHER" id="PTHR43553:SF27">
    <property type="entry name" value="ENERGY-COUPLING FACTOR TRANSPORTER ATP-BINDING PROTEIN ECFA2"/>
    <property type="match status" value="1"/>
</dbReference>
<dbReference type="InterPro" id="IPR003593">
    <property type="entry name" value="AAA+_ATPase"/>
</dbReference>
<feature type="domain" description="ABC transporter" evidence="10">
    <location>
        <begin position="2"/>
        <end position="243"/>
    </location>
</feature>
<evidence type="ECO:0000256" key="7">
    <source>
        <dbReference type="ARBA" id="ARBA00022967"/>
    </source>
</evidence>
<evidence type="ECO:0000256" key="6">
    <source>
        <dbReference type="ARBA" id="ARBA00022840"/>
    </source>
</evidence>
<dbReference type="PROSITE" id="PS00211">
    <property type="entry name" value="ABC_TRANSPORTER_1"/>
    <property type="match status" value="1"/>
</dbReference>
<keyword evidence="4" id="KW-1003">Cell membrane</keyword>
<keyword evidence="6" id="KW-0067">ATP-binding</keyword>
<reference evidence="11 12" key="1">
    <citation type="submission" date="2015-07" db="EMBL/GenBank/DDBJ databases">
        <title>Draft Genome Sequence of Streptomyces antibioticus, IMRU 3720 reveals insights in the evolution of actinomycin biosynthetic gene clusters in Streptomyces.</title>
        <authorList>
            <person name="Crnovcic I."/>
            <person name="Ruckert C."/>
            <person name="Kalinowksi J."/>
            <person name="Keller U."/>
        </authorList>
    </citation>
    <scope>NUCLEOTIDE SEQUENCE [LARGE SCALE GENOMIC DNA]</scope>
    <source>
        <strain evidence="11 12">DSM 41481</strain>
    </source>
</reference>
<keyword evidence="8" id="KW-0472">Membrane</keyword>
<dbReference type="InterPro" id="IPR015856">
    <property type="entry name" value="ABC_transpr_CbiO/EcfA_su"/>
</dbReference>
<proteinExistence type="inferred from homology"/>
<keyword evidence="5" id="KW-0547">Nucleotide-binding</keyword>
<evidence type="ECO:0000256" key="4">
    <source>
        <dbReference type="ARBA" id="ARBA00022475"/>
    </source>
</evidence>
<dbReference type="PROSITE" id="PS50893">
    <property type="entry name" value="ABC_TRANSPORTER_2"/>
    <property type="match status" value="2"/>
</dbReference>
<feature type="compositionally biased region" description="Low complexity" evidence="9">
    <location>
        <begin position="282"/>
        <end position="341"/>
    </location>
</feature>
<protein>
    <recommendedName>
        <fullName evidence="10">ABC transporter domain-containing protein</fullName>
    </recommendedName>
</protein>
<feature type="compositionally biased region" description="Low complexity" evidence="9">
    <location>
        <begin position="358"/>
        <end position="390"/>
    </location>
</feature>
<evidence type="ECO:0000256" key="3">
    <source>
        <dbReference type="ARBA" id="ARBA00022448"/>
    </source>
</evidence>
<keyword evidence="12" id="KW-1185">Reference proteome</keyword>
<evidence type="ECO:0000256" key="5">
    <source>
        <dbReference type="ARBA" id="ARBA00022741"/>
    </source>
</evidence>
<dbReference type="CDD" id="cd03225">
    <property type="entry name" value="ABC_cobalt_CbiO_domain1"/>
    <property type="match status" value="1"/>
</dbReference>
<feature type="domain" description="ABC transporter" evidence="10">
    <location>
        <begin position="517"/>
        <end position="745"/>
    </location>
</feature>
<dbReference type="EMBL" id="LHQL01000007">
    <property type="protein sequence ID" value="OOQ53097.1"/>
    <property type="molecule type" value="Genomic_DNA"/>
</dbReference>
<evidence type="ECO:0000256" key="8">
    <source>
        <dbReference type="ARBA" id="ARBA00023136"/>
    </source>
</evidence>
<dbReference type="PANTHER" id="PTHR43553">
    <property type="entry name" value="HEAVY METAL TRANSPORTER"/>
    <property type="match status" value="1"/>
</dbReference>
<keyword evidence="7" id="KW-1278">Translocase</keyword>
<dbReference type="InterPro" id="IPR027417">
    <property type="entry name" value="P-loop_NTPase"/>
</dbReference>
<organism evidence="11 12">
    <name type="scientific">Streptomyces antibioticus</name>
    <dbReference type="NCBI Taxonomy" id="1890"/>
    <lineage>
        <taxon>Bacteria</taxon>
        <taxon>Bacillati</taxon>
        <taxon>Actinomycetota</taxon>
        <taxon>Actinomycetes</taxon>
        <taxon>Kitasatosporales</taxon>
        <taxon>Streptomycetaceae</taxon>
        <taxon>Streptomyces</taxon>
    </lineage>
</organism>
<comment type="caution">
    <text evidence="11">The sequence shown here is derived from an EMBL/GenBank/DDBJ whole genome shotgun (WGS) entry which is preliminary data.</text>
</comment>
<name>A0ABX3LN27_STRAT</name>
<dbReference type="InterPro" id="IPR017871">
    <property type="entry name" value="ABC_transporter-like_CS"/>
</dbReference>
<feature type="compositionally biased region" description="Low complexity" evidence="9">
    <location>
        <begin position="417"/>
        <end position="446"/>
    </location>
</feature>
<dbReference type="Pfam" id="PF00005">
    <property type="entry name" value="ABC_tran"/>
    <property type="match status" value="2"/>
</dbReference>
<evidence type="ECO:0000256" key="9">
    <source>
        <dbReference type="SAM" id="MobiDB-lite"/>
    </source>
</evidence>
<feature type="compositionally biased region" description="Pro residues" evidence="9">
    <location>
        <begin position="499"/>
        <end position="515"/>
    </location>
</feature>
<dbReference type="InterPro" id="IPR050095">
    <property type="entry name" value="ECF_ABC_transporter_ATP-bd"/>
</dbReference>
<dbReference type="Proteomes" id="UP000190306">
    <property type="component" value="Chromosome"/>
</dbReference>
<evidence type="ECO:0000256" key="1">
    <source>
        <dbReference type="ARBA" id="ARBA00004202"/>
    </source>
</evidence>
<keyword evidence="3" id="KW-0813">Transport</keyword>
<comment type="subcellular location">
    <subcellularLocation>
        <location evidence="1">Cell membrane</location>
        <topology evidence="1">Peripheral membrane protein</topology>
    </subcellularLocation>
</comment>
<evidence type="ECO:0000313" key="12">
    <source>
        <dbReference type="Proteomes" id="UP000190306"/>
    </source>
</evidence>
<sequence>MIRFENVSVTYDGASEPTVRGVDLTIPEGELVLLAGPSGVGKSTLLGTVSGLVPHFTGGTLRGRVTVAGRDTRTHKPRELSDVVGTVGQDPLSHFVTDTVEEELAYGMESLGLAPEVMRRRVEETLDLLGLAALRDRPIATLSGGQQQRVAIGSVLTPHPRVLVLDEPTSALDPAAAEEVLAVLLRLVHDLGTTVLLAEHRLERVLQYADQVALLPSPGTPPLLGTPADMMSVSPVYPPVVALGRLAHWTPLPLTVRDARRRATDLRERLAVLTPTGGKPQAAPTTAGTWTTPTAPATGTGPTAPATGTGPASTASRATTAGPATATATASATAARPTNATDPATGEDPASTASPAIAADPMTADGPATAAAHPTGTTPVSADAPATPADPATPPTPVSEHTRATGVPTTTADATNAPGPATGVGPASGGTPAAVTATAAVTAPAADPSSGGEAVEPTPSAIVSPSPAPATRPVAAPRWRLFGKLTGRGRDGSRAKTPGQPPAHAPTDPATPAPPAAEVHALSVRRGHVQALRRIGLTLVAGETVALMGRNGAGKSTLLSTLVGLVEPSAGTVEVGGVTPHRTSPRDLVRRVGLVPQEPRDLLYADTVAGECAAADRDAQAEPGTCRALVSGLLPGIADDVHPRDLSEGQRLTLALAVVLTARPPLLLLDEPTRGLDYAAKARLVAVLRELAAAGHAIVLATHDVELAAELAHRVVLLAEGEVIADGPTAEVVVSSPSFAPQVTKILAPQEWLTVAQVREALA</sequence>
<dbReference type="RefSeq" id="WP_078633327.1">
    <property type="nucleotide sequence ID" value="NZ_CM007717.1"/>
</dbReference>
<dbReference type="SMART" id="SM00382">
    <property type="entry name" value="AAA"/>
    <property type="match status" value="2"/>
</dbReference>
<comment type="similarity">
    <text evidence="2">Belongs to the ABC transporter superfamily.</text>
</comment>
<evidence type="ECO:0000256" key="2">
    <source>
        <dbReference type="ARBA" id="ARBA00005417"/>
    </source>
</evidence>
<feature type="compositionally biased region" description="Low complexity" evidence="9">
    <location>
        <begin position="457"/>
        <end position="478"/>
    </location>
</feature>
<evidence type="ECO:0000313" key="11">
    <source>
        <dbReference type="EMBL" id="OOQ53097.1"/>
    </source>
</evidence>
<gene>
    <name evidence="11" type="ORF">AFM16_12210</name>
</gene>
<dbReference type="InterPro" id="IPR003439">
    <property type="entry name" value="ABC_transporter-like_ATP-bd"/>
</dbReference>
<accession>A0ABX3LN27</accession>
<feature type="region of interest" description="Disordered" evidence="9">
    <location>
        <begin position="271"/>
        <end position="515"/>
    </location>
</feature>
<dbReference type="SUPFAM" id="SSF52540">
    <property type="entry name" value="P-loop containing nucleoside triphosphate hydrolases"/>
    <property type="match status" value="2"/>
</dbReference>